<dbReference type="CDD" id="cd03674">
    <property type="entry name" value="NUDIX_Hydrolase"/>
    <property type="match status" value="1"/>
</dbReference>
<dbReference type="STRING" id="1748243.Tel_03030"/>
<dbReference type="KEGG" id="tee:Tel_03030"/>
<organism evidence="2 3">
    <name type="scientific">Candidatus Tenderia electrophaga</name>
    <dbReference type="NCBI Taxonomy" id="1748243"/>
    <lineage>
        <taxon>Bacteria</taxon>
        <taxon>Pseudomonadati</taxon>
        <taxon>Pseudomonadota</taxon>
        <taxon>Gammaproteobacteria</taxon>
        <taxon>Candidatus Tenderiales</taxon>
        <taxon>Candidatus Tenderiaceae</taxon>
        <taxon>Candidatus Tenderia</taxon>
    </lineage>
</organism>
<dbReference type="InterPro" id="IPR000086">
    <property type="entry name" value="NUDIX_hydrolase_dom"/>
</dbReference>
<accession>A0A0S2TAN4</accession>
<evidence type="ECO:0000259" key="1">
    <source>
        <dbReference type="PROSITE" id="PS51462"/>
    </source>
</evidence>
<dbReference type="Pfam" id="PF00293">
    <property type="entry name" value="NUDIX"/>
    <property type="match status" value="1"/>
</dbReference>
<evidence type="ECO:0000313" key="2">
    <source>
        <dbReference type="EMBL" id="ALP52202.1"/>
    </source>
</evidence>
<protein>
    <submittedName>
        <fullName evidence="2">NUDIX hydrolase</fullName>
    </submittedName>
</protein>
<evidence type="ECO:0000313" key="3">
    <source>
        <dbReference type="Proteomes" id="UP000055136"/>
    </source>
</evidence>
<dbReference type="GO" id="GO:0016787">
    <property type="term" value="F:hydrolase activity"/>
    <property type="evidence" value="ECO:0007669"/>
    <property type="project" value="UniProtKB-KW"/>
</dbReference>
<gene>
    <name evidence="2" type="ORF">Tel_03030</name>
</gene>
<reference evidence="2" key="1">
    <citation type="submission" date="2015-10" db="EMBL/GenBank/DDBJ databases">
        <title>Description of Candidatus Tenderia electrophaga gen. nov, sp. nov., an Uncultivated Electroautotroph from a Biocathode Enrichment.</title>
        <authorList>
            <person name="Eddie B.J."/>
            <person name="Malanoski A.P."/>
            <person name="Wang Z."/>
            <person name="Hall R.J."/>
            <person name="Oh S.D."/>
            <person name="Heiner C."/>
            <person name="Lin B."/>
            <person name="Strycharz-Glaven S.M."/>
        </authorList>
    </citation>
    <scope>NUCLEOTIDE SEQUENCE [LARGE SCALE GENOMIC DNA]</scope>
    <source>
        <strain evidence="2">NRL1</strain>
    </source>
</reference>
<keyword evidence="2" id="KW-0378">Hydrolase</keyword>
<dbReference type="AlphaFoldDB" id="A0A0S2TAN4"/>
<name>A0A0S2TAN4_9GAMM</name>
<dbReference type="Proteomes" id="UP000055136">
    <property type="component" value="Chromosome"/>
</dbReference>
<proteinExistence type="predicted"/>
<keyword evidence="3" id="KW-1185">Reference proteome</keyword>
<feature type="domain" description="Nudix hydrolase" evidence="1">
    <location>
        <begin position="44"/>
        <end position="177"/>
    </location>
</feature>
<dbReference type="EMBL" id="CP013099">
    <property type="protein sequence ID" value="ALP52202.1"/>
    <property type="molecule type" value="Genomic_DNA"/>
</dbReference>
<dbReference type="SUPFAM" id="SSF55811">
    <property type="entry name" value="Nudix"/>
    <property type="match status" value="1"/>
</dbReference>
<dbReference type="PROSITE" id="PS51462">
    <property type="entry name" value="NUDIX"/>
    <property type="match status" value="1"/>
</dbReference>
<dbReference type="InterPro" id="IPR015797">
    <property type="entry name" value="NUDIX_hydrolase-like_dom_sf"/>
</dbReference>
<sequence length="180" mass="20561">MHRNFLQDKLNRHCPFDAAEADMLQQIIEFVARHEGCFERSLSIGHVTGSAWIVDHERTHVLLTHHRKLDRWLQLGGHSDGDGHTLNVALREGREESGLAQLQPLRDAIFDVDVHLIPARKDEAAHYHYDVRFLLEADRRAPLTLSGESKDLAWVSLDDAQRLAPEPSIQRMVAKSRVLD</sequence>
<dbReference type="Gene3D" id="3.90.79.10">
    <property type="entry name" value="Nucleoside Triphosphate Pyrophosphohydrolase"/>
    <property type="match status" value="1"/>
</dbReference>